<proteinExistence type="predicted"/>
<gene>
    <name evidence="1" type="ORF">AWRIB429_0860</name>
</gene>
<accession>D3L930</accession>
<evidence type="ECO:0000313" key="2">
    <source>
        <dbReference type="Proteomes" id="UP000003075"/>
    </source>
</evidence>
<reference evidence="1 2" key="1">
    <citation type="journal article" date="2010" name="Appl. Microbiol. Biotechnol.">
        <title>Genotypic diversity in Oenococcus oeni by high-density microarray comparative genome hybridization and whole genome sequencing.</title>
        <authorList>
            <person name="Borneman A.R."/>
            <person name="Bartowsky E.J."/>
            <person name="McCarthy J."/>
            <person name="Chambers P.J."/>
        </authorList>
    </citation>
    <scope>NUCLEOTIDE SEQUENCE [LARGE SCALE GENOMIC DNA]</scope>
    <source>
        <strain evidence="1 2">AWRIB429</strain>
    </source>
</reference>
<comment type="caution">
    <text evidence="1">The sequence shown here is derived from an EMBL/GenBank/DDBJ whole genome shotgun (WGS) entry which is preliminary data.</text>
</comment>
<protein>
    <submittedName>
        <fullName evidence="1">Uncharacterized protein</fullName>
    </submittedName>
</protein>
<organism evidence="1 2">
    <name type="scientific">Oenococcus oeni AWRIB429</name>
    <dbReference type="NCBI Taxonomy" id="655225"/>
    <lineage>
        <taxon>Bacteria</taxon>
        <taxon>Bacillati</taxon>
        <taxon>Bacillota</taxon>
        <taxon>Bacilli</taxon>
        <taxon>Lactobacillales</taxon>
        <taxon>Lactobacillaceae</taxon>
        <taxon>Oenococcus</taxon>
    </lineage>
</organism>
<dbReference type="AlphaFoldDB" id="D3L930"/>
<name>D3L930_OENOE</name>
<sequence length="46" mass="5449">MGLQRLIYIQEQFLKRIQTADLSTNTFILGKFLNFDTSNFIFICFV</sequence>
<dbReference type="Proteomes" id="UP000003075">
    <property type="component" value="Unassembled WGS sequence"/>
</dbReference>
<evidence type="ECO:0000313" key="1">
    <source>
        <dbReference type="EMBL" id="EFD88660.1"/>
    </source>
</evidence>
<dbReference type="EMBL" id="ACSE01000015">
    <property type="protein sequence ID" value="EFD88660.1"/>
    <property type="molecule type" value="Genomic_DNA"/>
</dbReference>